<organism evidence="2 3">
    <name type="scientific">Mycena indigotica</name>
    <dbReference type="NCBI Taxonomy" id="2126181"/>
    <lineage>
        <taxon>Eukaryota</taxon>
        <taxon>Fungi</taxon>
        <taxon>Dikarya</taxon>
        <taxon>Basidiomycota</taxon>
        <taxon>Agaricomycotina</taxon>
        <taxon>Agaricomycetes</taxon>
        <taxon>Agaricomycetidae</taxon>
        <taxon>Agaricales</taxon>
        <taxon>Marasmiineae</taxon>
        <taxon>Mycenaceae</taxon>
        <taxon>Mycena</taxon>
    </lineage>
</organism>
<feature type="compositionally biased region" description="Acidic residues" evidence="1">
    <location>
        <begin position="77"/>
        <end position="96"/>
    </location>
</feature>
<dbReference type="EMBL" id="JACAZF010000004">
    <property type="protein sequence ID" value="KAF7307394.1"/>
    <property type="molecule type" value="Genomic_DNA"/>
</dbReference>
<dbReference type="RefSeq" id="XP_037222413.1">
    <property type="nucleotide sequence ID" value="XM_037362121.1"/>
</dbReference>
<dbReference type="GeneID" id="59344637"/>
<accession>A0A8H6W698</accession>
<feature type="region of interest" description="Disordered" evidence="1">
    <location>
        <begin position="189"/>
        <end position="211"/>
    </location>
</feature>
<dbReference type="Proteomes" id="UP000636479">
    <property type="component" value="Unassembled WGS sequence"/>
</dbReference>
<reference evidence="2" key="1">
    <citation type="submission" date="2020-05" db="EMBL/GenBank/DDBJ databases">
        <title>Mycena genomes resolve the evolution of fungal bioluminescence.</title>
        <authorList>
            <person name="Tsai I.J."/>
        </authorList>
    </citation>
    <scope>NUCLEOTIDE SEQUENCE</scope>
    <source>
        <strain evidence="2">171206Taipei</strain>
    </source>
</reference>
<name>A0A8H6W698_9AGAR</name>
<dbReference type="AlphaFoldDB" id="A0A8H6W698"/>
<protein>
    <submittedName>
        <fullName evidence="2">Uncharacterized protein</fullName>
    </submittedName>
</protein>
<sequence>MSTKRRVGVSAATTEAARRALMQPVQCWEKVWVVPEVMAGNSSTATVRVKKWVKTTKPQQFSDDEGTVDEPLAPLPDEVEVVDGDDDEGDEKDDKDEAIPASNVPSAPPELEEVELPSKPPSPKPQLTMGDNMTTNDDALDESLKAMESNMDNGVGVGLDEADTGLIDISSLAPDGLSLEDAHDLSQIDPADALLGGPLQMDESGDPFAET</sequence>
<feature type="region of interest" description="Disordered" evidence="1">
    <location>
        <begin position="56"/>
        <end position="157"/>
    </location>
</feature>
<proteinExistence type="predicted"/>
<keyword evidence="3" id="KW-1185">Reference proteome</keyword>
<dbReference type="OrthoDB" id="2595509at2759"/>
<gene>
    <name evidence="2" type="ORF">MIND_00533600</name>
</gene>
<comment type="caution">
    <text evidence="2">The sequence shown here is derived from an EMBL/GenBank/DDBJ whole genome shotgun (WGS) entry which is preliminary data.</text>
</comment>
<evidence type="ECO:0000256" key="1">
    <source>
        <dbReference type="SAM" id="MobiDB-lite"/>
    </source>
</evidence>
<evidence type="ECO:0000313" key="2">
    <source>
        <dbReference type="EMBL" id="KAF7307394.1"/>
    </source>
</evidence>
<evidence type="ECO:0000313" key="3">
    <source>
        <dbReference type="Proteomes" id="UP000636479"/>
    </source>
</evidence>